<organism evidence="1 2">
    <name type="scientific">Pistacia atlantica</name>
    <dbReference type="NCBI Taxonomy" id="434234"/>
    <lineage>
        <taxon>Eukaryota</taxon>
        <taxon>Viridiplantae</taxon>
        <taxon>Streptophyta</taxon>
        <taxon>Embryophyta</taxon>
        <taxon>Tracheophyta</taxon>
        <taxon>Spermatophyta</taxon>
        <taxon>Magnoliopsida</taxon>
        <taxon>eudicotyledons</taxon>
        <taxon>Gunneridae</taxon>
        <taxon>Pentapetalae</taxon>
        <taxon>rosids</taxon>
        <taxon>malvids</taxon>
        <taxon>Sapindales</taxon>
        <taxon>Anacardiaceae</taxon>
        <taxon>Pistacia</taxon>
    </lineage>
</organism>
<name>A0ACC0ZU61_9ROSI</name>
<evidence type="ECO:0000313" key="2">
    <source>
        <dbReference type="Proteomes" id="UP001164250"/>
    </source>
</evidence>
<proteinExistence type="predicted"/>
<keyword evidence="2" id="KW-1185">Reference proteome</keyword>
<sequence>MFSSAFHHQTDGQTEVTSRSLGNLLPCRVTDHVTSWDIVLLHAEFAFNNFVNRSTSCTPFKVVYGFRPSTPLDVNSLPLPPRPSEAALDFSSYMRDVHDECKRRLTFHANSYAASANAQCKDRQFNEGDMVLVRLRPECFPPGSFTKLHAHRAGSFRVTKKLGTNAYVMDLPSDLGISPVFNIEDLTEFKGDVNEISAIPILEVTPVL</sequence>
<dbReference type="Proteomes" id="UP001164250">
    <property type="component" value="Chromosome 15"/>
</dbReference>
<reference evidence="2" key="1">
    <citation type="journal article" date="2023" name="G3 (Bethesda)">
        <title>Genome assembly and association tests identify interacting loci associated with vigor, precocity, and sex in interspecific pistachio rootstocks.</title>
        <authorList>
            <person name="Palmer W."/>
            <person name="Jacygrad E."/>
            <person name="Sagayaradj S."/>
            <person name="Cavanaugh K."/>
            <person name="Han R."/>
            <person name="Bertier L."/>
            <person name="Beede B."/>
            <person name="Kafkas S."/>
            <person name="Golino D."/>
            <person name="Preece J."/>
            <person name="Michelmore R."/>
        </authorList>
    </citation>
    <scope>NUCLEOTIDE SEQUENCE [LARGE SCALE GENOMIC DNA]</scope>
</reference>
<evidence type="ECO:0000313" key="1">
    <source>
        <dbReference type="EMBL" id="KAJ0076309.1"/>
    </source>
</evidence>
<dbReference type="EMBL" id="CM047910">
    <property type="protein sequence ID" value="KAJ0076309.1"/>
    <property type="molecule type" value="Genomic_DNA"/>
</dbReference>
<accession>A0ACC0ZU61</accession>
<protein>
    <submittedName>
        <fullName evidence="1">Uncharacterized protein</fullName>
    </submittedName>
</protein>
<gene>
    <name evidence="1" type="ORF">Patl1_34864</name>
</gene>
<comment type="caution">
    <text evidence="1">The sequence shown here is derived from an EMBL/GenBank/DDBJ whole genome shotgun (WGS) entry which is preliminary data.</text>
</comment>